<dbReference type="PANTHER" id="PTHR10357">
    <property type="entry name" value="ALPHA-AMYLASE FAMILY MEMBER"/>
    <property type="match status" value="1"/>
</dbReference>
<feature type="compositionally biased region" description="Basic and acidic residues" evidence="1">
    <location>
        <begin position="1"/>
        <end position="22"/>
    </location>
</feature>
<dbReference type="InterPro" id="IPR031984">
    <property type="entry name" value="SLC3A2_N"/>
</dbReference>
<dbReference type="Pfam" id="PF16028">
    <property type="entry name" value="SLC3A2_N"/>
    <property type="match status" value="1"/>
</dbReference>
<feature type="region of interest" description="Disordered" evidence="1">
    <location>
        <begin position="1"/>
        <end position="23"/>
    </location>
</feature>
<keyword evidence="2" id="KW-1133">Transmembrane helix</keyword>
<feature type="domain" description="Glycosyl hydrolase family 13 catalytic" evidence="3">
    <location>
        <begin position="139"/>
        <end position="559"/>
    </location>
</feature>
<evidence type="ECO:0000256" key="1">
    <source>
        <dbReference type="SAM" id="MobiDB-lite"/>
    </source>
</evidence>
<proteinExistence type="predicted"/>
<sequence length="657" mass="74399">MTHPAEDLPKEGAENEKSRLDEELTANTTAVDLDVDPDDSKAHLINANGGAGSDHVDVKIIDGTAASSEGEVSFNGLGKDEVMKYADEPFWRRLRWILFILFWVGWLAMLVTAVVIIAVAPRCPPRPDLKWYQTETVYQVLPESFKDSNDDGIGDFDGLDPKVDDYIADDLDIKVVWLSNIYETDSLASELGILDHEATSASFGTTPDKMRSWMKSLRKEGKKVILDLVPNQSSKNHTWFQKSRNGDEKFKDFYVWKATTDGNPPNNWKTLDGDPAWTYDDVRKAYYFHQFGTDYPDLNLANEDVVEEIKDIMKFWFDKGVSGFHIKDVEYLVENPDLPDDDADRSQTVNYKGTFEFLEKLREVANQYSDKPGRERVLFATVYKANKNQTMSYWGTEDKKRLHIVLPLMDKFDEKCNANCVYDIVNSQLTDDTDQWLGLALGNQYTSRIASRIGAKTVNLHAAHALELLLPGSAFNYYGDEFGQLNGKVPAADRLAFNDDYRTPMQWNSGPNAGFTSEGVKPWLPIGADYVNNNRKAGDAHFTDGTTPLQAFKELVKLRGEESFQWGKTKLCSPNDNIFMFTRKATRFPYFLVMMNLGNQTMYESLETQKCVESKEEGVVSFHSRDEDQVGLTLNFHDNPARLAPGDVVVIEFTADD</sequence>
<evidence type="ECO:0000259" key="3">
    <source>
        <dbReference type="SMART" id="SM00642"/>
    </source>
</evidence>
<dbReference type="InterPro" id="IPR045857">
    <property type="entry name" value="O16G_dom_2"/>
</dbReference>
<dbReference type="SMART" id="SM00642">
    <property type="entry name" value="Aamy"/>
    <property type="match status" value="1"/>
</dbReference>
<dbReference type="Proteomes" id="UP000694888">
    <property type="component" value="Unplaced"/>
</dbReference>
<accession>A0ABM0JQJ0</accession>
<keyword evidence="4" id="KW-1185">Reference proteome</keyword>
<protein>
    <submittedName>
        <fullName evidence="5">Neutral and basic amino acid transport protein rBAT</fullName>
    </submittedName>
</protein>
<dbReference type="PANTHER" id="PTHR10357:SF179">
    <property type="entry name" value="NEUTRAL AND BASIC AMINO ACID TRANSPORT PROTEIN RBAT"/>
    <property type="match status" value="1"/>
</dbReference>
<dbReference type="InterPro" id="IPR017853">
    <property type="entry name" value="GH"/>
</dbReference>
<feature type="transmembrane region" description="Helical" evidence="2">
    <location>
        <begin position="96"/>
        <end position="120"/>
    </location>
</feature>
<dbReference type="Pfam" id="PF00128">
    <property type="entry name" value="Alpha-amylase"/>
    <property type="match status" value="1"/>
</dbReference>
<name>A0ABM0JQJ0_APLCA</name>
<dbReference type="GeneID" id="101845098"/>
<evidence type="ECO:0000313" key="5">
    <source>
        <dbReference type="RefSeq" id="XP_005099207.1"/>
    </source>
</evidence>
<dbReference type="InterPro" id="IPR006047">
    <property type="entry name" value="GH13_cat_dom"/>
</dbReference>
<gene>
    <name evidence="5" type="primary">LOC101845098</name>
</gene>
<evidence type="ECO:0000256" key="2">
    <source>
        <dbReference type="SAM" id="Phobius"/>
    </source>
</evidence>
<dbReference type="Gene3D" id="3.90.400.10">
    <property type="entry name" value="Oligo-1,6-glucosidase, Domain 2"/>
    <property type="match status" value="1"/>
</dbReference>
<reference evidence="5" key="1">
    <citation type="submission" date="2025-08" db="UniProtKB">
        <authorList>
            <consortium name="RefSeq"/>
        </authorList>
    </citation>
    <scope>IDENTIFICATION</scope>
</reference>
<evidence type="ECO:0000313" key="4">
    <source>
        <dbReference type="Proteomes" id="UP000694888"/>
    </source>
</evidence>
<keyword evidence="2" id="KW-0472">Membrane</keyword>
<keyword evidence="2" id="KW-0812">Transmembrane</keyword>
<dbReference type="Gene3D" id="3.20.20.80">
    <property type="entry name" value="Glycosidases"/>
    <property type="match status" value="1"/>
</dbReference>
<organism evidence="4 5">
    <name type="scientific">Aplysia californica</name>
    <name type="common">California sea hare</name>
    <dbReference type="NCBI Taxonomy" id="6500"/>
    <lineage>
        <taxon>Eukaryota</taxon>
        <taxon>Metazoa</taxon>
        <taxon>Spiralia</taxon>
        <taxon>Lophotrochozoa</taxon>
        <taxon>Mollusca</taxon>
        <taxon>Gastropoda</taxon>
        <taxon>Heterobranchia</taxon>
        <taxon>Euthyneura</taxon>
        <taxon>Tectipleura</taxon>
        <taxon>Aplysiida</taxon>
        <taxon>Aplysioidea</taxon>
        <taxon>Aplysiidae</taxon>
        <taxon>Aplysia</taxon>
    </lineage>
</organism>
<dbReference type="SUPFAM" id="SSF51445">
    <property type="entry name" value="(Trans)glycosidases"/>
    <property type="match status" value="1"/>
</dbReference>
<dbReference type="RefSeq" id="XP_005099207.1">
    <property type="nucleotide sequence ID" value="XM_005099150.2"/>
</dbReference>